<accession>A0A6J7E178</accession>
<gene>
    <name evidence="1" type="ORF">UFOPK3306_01245</name>
</gene>
<sequence length="104" mass="11323">MSITTSLLNSWRYSKAKRATRTHASGSSPFTWKIGACTVRATSVAYLDERAADGDVVNPTWLLTITWMVPPVRYPGSCDKFKVSATTPCPANAASPCIRTGRIE</sequence>
<evidence type="ECO:0000313" key="1">
    <source>
        <dbReference type="EMBL" id="CAB4876832.1"/>
    </source>
</evidence>
<dbReference type="EMBL" id="CAFBLI010000132">
    <property type="protein sequence ID" value="CAB4876832.1"/>
    <property type="molecule type" value="Genomic_DNA"/>
</dbReference>
<name>A0A6J7E178_9ZZZZ</name>
<dbReference type="AlphaFoldDB" id="A0A6J7E178"/>
<organism evidence="1">
    <name type="scientific">freshwater metagenome</name>
    <dbReference type="NCBI Taxonomy" id="449393"/>
    <lineage>
        <taxon>unclassified sequences</taxon>
        <taxon>metagenomes</taxon>
        <taxon>ecological metagenomes</taxon>
    </lineage>
</organism>
<reference evidence="1" key="1">
    <citation type="submission" date="2020-05" db="EMBL/GenBank/DDBJ databases">
        <authorList>
            <person name="Chiriac C."/>
            <person name="Salcher M."/>
            <person name="Ghai R."/>
            <person name="Kavagutti S V."/>
        </authorList>
    </citation>
    <scope>NUCLEOTIDE SEQUENCE</scope>
</reference>
<protein>
    <submittedName>
        <fullName evidence="1">Unannotated protein</fullName>
    </submittedName>
</protein>
<proteinExistence type="predicted"/>